<evidence type="ECO:0000259" key="4">
    <source>
        <dbReference type="PROSITE" id="PS50011"/>
    </source>
</evidence>
<evidence type="ECO:0000256" key="2">
    <source>
        <dbReference type="ARBA" id="ARBA00022840"/>
    </source>
</evidence>
<dbReference type="InterPro" id="IPR001245">
    <property type="entry name" value="Ser-Thr/Tyr_kinase_cat_dom"/>
</dbReference>
<feature type="domain" description="Protein kinase" evidence="4">
    <location>
        <begin position="423"/>
        <end position="681"/>
    </location>
</feature>
<evidence type="ECO:0000313" key="6">
    <source>
        <dbReference type="Proteomes" id="UP001237642"/>
    </source>
</evidence>
<dbReference type="GO" id="GO:0005524">
    <property type="term" value="F:ATP binding"/>
    <property type="evidence" value="ECO:0007669"/>
    <property type="project" value="UniProtKB-KW"/>
</dbReference>
<dbReference type="Gene3D" id="3.30.200.20">
    <property type="entry name" value="Phosphorylase Kinase, domain 1"/>
    <property type="match status" value="1"/>
</dbReference>
<keyword evidence="3" id="KW-0812">Transmembrane</keyword>
<dbReference type="Gene3D" id="1.10.510.10">
    <property type="entry name" value="Transferase(Phosphotransferase) domain 1"/>
    <property type="match status" value="1"/>
</dbReference>
<comment type="caution">
    <text evidence="5">The sequence shown here is derived from an EMBL/GenBank/DDBJ whole genome shotgun (WGS) entry which is preliminary data.</text>
</comment>
<feature type="transmembrane region" description="Helical" evidence="3">
    <location>
        <begin position="361"/>
        <end position="382"/>
    </location>
</feature>
<accession>A0AAD8HNX6</accession>
<dbReference type="InterPro" id="IPR011009">
    <property type="entry name" value="Kinase-like_dom_sf"/>
</dbReference>
<evidence type="ECO:0000256" key="3">
    <source>
        <dbReference type="SAM" id="Phobius"/>
    </source>
</evidence>
<proteinExistence type="predicted"/>
<dbReference type="GO" id="GO:0004672">
    <property type="term" value="F:protein kinase activity"/>
    <property type="evidence" value="ECO:0007669"/>
    <property type="project" value="InterPro"/>
</dbReference>
<keyword evidence="2" id="KW-0067">ATP-binding</keyword>
<keyword evidence="3" id="KW-0472">Membrane</keyword>
<dbReference type="Proteomes" id="UP001237642">
    <property type="component" value="Unassembled WGS sequence"/>
</dbReference>
<dbReference type="PROSITE" id="PS50011">
    <property type="entry name" value="PROTEIN_KINASE_DOM"/>
    <property type="match status" value="1"/>
</dbReference>
<keyword evidence="3" id="KW-1133">Transmembrane helix</keyword>
<organism evidence="5 6">
    <name type="scientific">Heracleum sosnowskyi</name>
    <dbReference type="NCBI Taxonomy" id="360622"/>
    <lineage>
        <taxon>Eukaryota</taxon>
        <taxon>Viridiplantae</taxon>
        <taxon>Streptophyta</taxon>
        <taxon>Embryophyta</taxon>
        <taxon>Tracheophyta</taxon>
        <taxon>Spermatophyta</taxon>
        <taxon>Magnoliopsida</taxon>
        <taxon>eudicotyledons</taxon>
        <taxon>Gunneridae</taxon>
        <taxon>Pentapetalae</taxon>
        <taxon>asterids</taxon>
        <taxon>campanulids</taxon>
        <taxon>Apiales</taxon>
        <taxon>Apiaceae</taxon>
        <taxon>Apioideae</taxon>
        <taxon>apioid superclade</taxon>
        <taxon>Tordylieae</taxon>
        <taxon>Tordyliinae</taxon>
        <taxon>Heracleum</taxon>
    </lineage>
</organism>
<evidence type="ECO:0000313" key="5">
    <source>
        <dbReference type="EMBL" id="KAK1369869.1"/>
    </source>
</evidence>
<dbReference type="InterPro" id="IPR000719">
    <property type="entry name" value="Prot_kinase_dom"/>
</dbReference>
<dbReference type="EMBL" id="JAUIZM010000008">
    <property type="protein sequence ID" value="KAK1369869.1"/>
    <property type="molecule type" value="Genomic_DNA"/>
</dbReference>
<keyword evidence="6" id="KW-1185">Reference proteome</keyword>
<reference evidence="5" key="1">
    <citation type="submission" date="2023-02" db="EMBL/GenBank/DDBJ databases">
        <title>Genome of toxic invasive species Heracleum sosnowskyi carries increased number of genes despite the absence of recent whole-genome duplications.</title>
        <authorList>
            <person name="Schelkunov M."/>
            <person name="Shtratnikova V."/>
            <person name="Makarenko M."/>
            <person name="Klepikova A."/>
            <person name="Omelchenko D."/>
            <person name="Novikova G."/>
            <person name="Obukhova E."/>
            <person name="Bogdanov V."/>
            <person name="Penin A."/>
            <person name="Logacheva M."/>
        </authorList>
    </citation>
    <scope>NUCLEOTIDE SEQUENCE</scope>
    <source>
        <strain evidence="5">Hsosn_3</strain>
        <tissue evidence="5">Leaf</tissue>
    </source>
</reference>
<evidence type="ECO:0000256" key="1">
    <source>
        <dbReference type="ARBA" id="ARBA00022741"/>
    </source>
</evidence>
<reference evidence="5" key="2">
    <citation type="submission" date="2023-05" db="EMBL/GenBank/DDBJ databases">
        <authorList>
            <person name="Schelkunov M.I."/>
        </authorList>
    </citation>
    <scope>NUCLEOTIDE SEQUENCE</scope>
    <source>
        <strain evidence="5">Hsosn_3</strain>
        <tissue evidence="5">Leaf</tissue>
    </source>
</reference>
<keyword evidence="1" id="KW-0547">Nucleotide-binding</keyword>
<protein>
    <submittedName>
        <fullName evidence="5">Protein kinase domain-containing protein</fullName>
    </submittedName>
</protein>
<sequence>MVMAKTFLIIIHPKYSLLSCSIFNLSYIRFLTALFFLTLLPLTITSEEVDIQQQCGRDAHKCGFLDVPFPFFVNRPSSSPPACSLPDAFRLSCLELNNSDPYLFLSIKQKSGGEMKGYQVLQFFPDGILVDFPQTVSLGDHTAPNLSTSSSCVEYNDLKSFGFEGREEYFGISTDNVLGLYDCEDSSLCKPDCVNTNTILMPPGCSNNHSNDHAACCYPLSDQSYWHPGDDLSIFSQSGCRGFSSWVVVPYNNTTNTSNYVHAARKRGVKLEWAFPTTANSSILVNSSHKGAVSSTFCAPNAYIVNATTITSGIRCKCEDGFTGDGFTQGVGCLKSCQDDGNETHGRGCYTKRRGARKMELLAGVLTSAFCIASLIALCCLLKRHNRAGTFQPDQNHCESSISFGCRTRLFTYHDLEEATKGFADCKKLVSSTSGELYTGVLANGLKVVVHKVQCGSKGDLIQVLSQVEVLSSVSHKSMAHVLGCSIDCGETPLVVYEDPANGTLLEYLHQNKQHNNNGLDWYTRLNIVRETASVLAFMQCEICPPILHNDLQSGYILLDQEFSARIAGFGLLTGQTGSDNSIGSRGLQHLYRSDVYNFGLVLLEIIVGSTLVPLDIDLQKIRGGKLEEIVDPVLYYHEQPAFVKEQIERVADLATRCLLFGADGKLSMMDAARELLHIRTTTATAAAGGSSTRGPALEETFSNSSLLQMMSMSPDSIYLPHFSTHP</sequence>
<gene>
    <name evidence="5" type="ORF">POM88_035961</name>
</gene>
<dbReference type="SUPFAM" id="SSF56112">
    <property type="entry name" value="Protein kinase-like (PK-like)"/>
    <property type="match status" value="1"/>
</dbReference>
<keyword evidence="5" id="KW-0808">Transferase</keyword>
<dbReference type="PANTHER" id="PTHR46008">
    <property type="entry name" value="LEAF RUST 10 DISEASE-RESISTANCE LOCUS RECEPTOR-LIKE PROTEIN KINASE-LIKE 1.4"/>
    <property type="match status" value="1"/>
</dbReference>
<dbReference type="AlphaFoldDB" id="A0AAD8HNX6"/>
<name>A0AAD8HNX6_9APIA</name>
<dbReference type="PANTHER" id="PTHR46008:SF20">
    <property type="entry name" value="PROTEIN KINASE DOMAIN-CONTAINING PROTEIN"/>
    <property type="match status" value="1"/>
</dbReference>
<dbReference type="Pfam" id="PF07714">
    <property type="entry name" value="PK_Tyr_Ser-Thr"/>
    <property type="match status" value="1"/>
</dbReference>
<keyword evidence="5" id="KW-0418">Kinase</keyword>
<feature type="transmembrane region" description="Helical" evidence="3">
    <location>
        <begin position="596"/>
        <end position="615"/>
    </location>
</feature>